<evidence type="ECO:0000259" key="6">
    <source>
        <dbReference type="Pfam" id="PF04542"/>
    </source>
</evidence>
<evidence type="ECO:0000256" key="5">
    <source>
        <dbReference type="SAM" id="MobiDB-lite"/>
    </source>
</evidence>
<dbReference type="InterPro" id="IPR007627">
    <property type="entry name" value="RNA_pol_sigma70_r2"/>
</dbReference>
<evidence type="ECO:0000256" key="2">
    <source>
        <dbReference type="ARBA" id="ARBA00023015"/>
    </source>
</evidence>
<dbReference type="Gene3D" id="1.10.10.10">
    <property type="entry name" value="Winged helix-like DNA-binding domain superfamily/Winged helix DNA-binding domain"/>
    <property type="match status" value="1"/>
</dbReference>
<keyword evidence="2" id="KW-0805">Transcription regulation</keyword>
<dbReference type="InterPro" id="IPR014284">
    <property type="entry name" value="RNA_pol_sigma-70_dom"/>
</dbReference>
<dbReference type="PANTHER" id="PTHR43133">
    <property type="entry name" value="RNA POLYMERASE ECF-TYPE SIGMA FACTO"/>
    <property type="match status" value="1"/>
</dbReference>
<keyword evidence="9" id="KW-1185">Reference proteome</keyword>
<reference evidence="8 9" key="1">
    <citation type="submission" date="2022-06" db="EMBL/GenBank/DDBJ databases">
        <title>Sequencing the genomes of 1000 actinobacteria strains.</title>
        <authorList>
            <person name="Klenk H.-P."/>
        </authorList>
    </citation>
    <scope>NUCLEOTIDE SEQUENCE [LARGE SCALE GENOMIC DNA]</scope>
    <source>
        <strain evidence="8 9">DSM 44170</strain>
    </source>
</reference>
<name>A0ABT1K211_9ACTN</name>
<dbReference type="SUPFAM" id="SSF88946">
    <property type="entry name" value="Sigma2 domain of RNA polymerase sigma factors"/>
    <property type="match status" value="1"/>
</dbReference>
<dbReference type="Gene3D" id="1.10.1740.10">
    <property type="match status" value="1"/>
</dbReference>
<comment type="similarity">
    <text evidence="1">Belongs to the sigma-70 factor family. ECF subfamily.</text>
</comment>
<dbReference type="InterPro" id="IPR013325">
    <property type="entry name" value="RNA_pol_sigma_r2"/>
</dbReference>
<dbReference type="CDD" id="cd06171">
    <property type="entry name" value="Sigma70_r4"/>
    <property type="match status" value="1"/>
</dbReference>
<dbReference type="Proteomes" id="UP001320766">
    <property type="component" value="Unassembled WGS sequence"/>
</dbReference>
<organism evidence="8 9">
    <name type="scientific">Nonomuraea roseoviolacea subsp. carminata</name>
    <dbReference type="NCBI Taxonomy" id="160689"/>
    <lineage>
        <taxon>Bacteria</taxon>
        <taxon>Bacillati</taxon>
        <taxon>Actinomycetota</taxon>
        <taxon>Actinomycetes</taxon>
        <taxon>Streptosporangiales</taxon>
        <taxon>Streptosporangiaceae</taxon>
        <taxon>Nonomuraea</taxon>
    </lineage>
</organism>
<sequence>MTSIPHGEPPIAGRSVRLAGSVQSRTPSWADASEPAPAEVPTEAPAEAPAAVDEPDRPEDSAVIRASLRDPERFAELFDRHAAVLHRYVVRRLGPAHAEDVVAETFTRAFEKRHKYAFDRADALPWLYGITTNIIGSHRRAETRGYRALARTGEDPVAAAFDERVVARLSASATRDRLAAALAKLGRDQRDVLLLIAWGDLSYEETARALDVPVGTVRSRLSRARRKIAHALGGSNPTDVIEEA</sequence>
<accession>A0ABT1K211</accession>
<comment type="caution">
    <text evidence="8">The sequence shown here is derived from an EMBL/GenBank/DDBJ whole genome shotgun (WGS) entry which is preliminary data.</text>
</comment>
<keyword evidence="4" id="KW-0804">Transcription</keyword>
<dbReference type="InterPro" id="IPR013324">
    <property type="entry name" value="RNA_pol_sigma_r3/r4-like"/>
</dbReference>
<dbReference type="InterPro" id="IPR039425">
    <property type="entry name" value="RNA_pol_sigma-70-like"/>
</dbReference>
<dbReference type="InterPro" id="IPR036388">
    <property type="entry name" value="WH-like_DNA-bd_sf"/>
</dbReference>
<evidence type="ECO:0000313" key="9">
    <source>
        <dbReference type="Proteomes" id="UP001320766"/>
    </source>
</evidence>
<evidence type="ECO:0000256" key="4">
    <source>
        <dbReference type="ARBA" id="ARBA00023163"/>
    </source>
</evidence>
<dbReference type="EMBL" id="JAMZEC010000001">
    <property type="protein sequence ID" value="MCP2347905.1"/>
    <property type="molecule type" value="Genomic_DNA"/>
</dbReference>
<feature type="domain" description="RNA polymerase sigma-70 region 2" evidence="6">
    <location>
        <begin position="77"/>
        <end position="144"/>
    </location>
</feature>
<dbReference type="NCBIfam" id="TIGR02937">
    <property type="entry name" value="sigma70-ECF"/>
    <property type="match status" value="1"/>
</dbReference>
<evidence type="ECO:0000256" key="3">
    <source>
        <dbReference type="ARBA" id="ARBA00023082"/>
    </source>
</evidence>
<proteinExistence type="inferred from homology"/>
<evidence type="ECO:0000313" key="8">
    <source>
        <dbReference type="EMBL" id="MCP2347905.1"/>
    </source>
</evidence>
<protein>
    <submittedName>
        <fullName evidence="8">RNA polymerase sigma-70 factor (ECF subfamily)</fullName>
    </submittedName>
</protein>
<dbReference type="Pfam" id="PF08281">
    <property type="entry name" value="Sigma70_r4_2"/>
    <property type="match status" value="1"/>
</dbReference>
<dbReference type="Pfam" id="PF04542">
    <property type="entry name" value="Sigma70_r2"/>
    <property type="match status" value="1"/>
</dbReference>
<dbReference type="SUPFAM" id="SSF88659">
    <property type="entry name" value="Sigma3 and sigma4 domains of RNA polymerase sigma factors"/>
    <property type="match status" value="1"/>
</dbReference>
<keyword evidence="3" id="KW-0731">Sigma factor</keyword>
<dbReference type="InterPro" id="IPR013249">
    <property type="entry name" value="RNA_pol_sigma70_r4_t2"/>
</dbReference>
<dbReference type="PANTHER" id="PTHR43133:SF25">
    <property type="entry name" value="RNA POLYMERASE SIGMA FACTOR RFAY-RELATED"/>
    <property type="match status" value="1"/>
</dbReference>
<feature type="domain" description="RNA polymerase sigma factor 70 region 4 type 2" evidence="7">
    <location>
        <begin position="176"/>
        <end position="228"/>
    </location>
</feature>
<gene>
    <name evidence="8" type="ORF">HD595_004027</name>
</gene>
<dbReference type="RefSeq" id="WP_308211192.1">
    <property type="nucleotide sequence ID" value="NZ_BAAAVE010000004.1"/>
</dbReference>
<feature type="compositionally biased region" description="Low complexity" evidence="5">
    <location>
        <begin position="34"/>
        <end position="52"/>
    </location>
</feature>
<evidence type="ECO:0000259" key="7">
    <source>
        <dbReference type="Pfam" id="PF08281"/>
    </source>
</evidence>
<feature type="region of interest" description="Disordered" evidence="5">
    <location>
        <begin position="1"/>
        <end position="60"/>
    </location>
</feature>
<evidence type="ECO:0000256" key="1">
    <source>
        <dbReference type="ARBA" id="ARBA00010641"/>
    </source>
</evidence>